<evidence type="ECO:0000313" key="3">
    <source>
        <dbReference type="Proteomes" id="UP000198744"/>
    </source>
</evidence>
<dbReference type="AlphaFoldDB" id="A0A1H8A840"/>
<keyword evidence="3" id="KW-1185">Reference proteome</keyword>
<gene>
    <name evidence="2" type="ORF">SAMN04489760_13114</name>
</gene>
<proteinExistence type="predicted"/>
<dbReference type="Pfam" id="PF13672">
    <property type="entry name" value="PP2C_2"/>
    <property type="match status" value="1"/>
</dbReference>
<evidence type="ECO:0000259" key="1">
    <source>
        <dbReference type="PROSITE" id="PS51746"/>
    </source>
</evidence>
<feature type="domain" description="PPM-type phosphatase" evidence="1">
    <location>
        <begin position="4"/>
        <end position="251"/>
    </location>
</feature>
<dbReference type="PROSITE" id="PS51746">
    <property type="entry name" value="PPM_2"/>
    <property type="match status" value="1"/>
</dbReference>
<dbReference type="NCBIfam" id="NF033484">
    <property type="entry name" value="Stp1_PP2C_phos"/>
    <property type="match status" value="1"/>
</dbReference>
<dbReference type="RefSeq" id="WP_175476594.1">
    <property type="nucleotide sequence ID" value="NZ_FOBS01000031.1"/>
</dbReference>
<dbReference type="InterPro" id="IPR015655">
    <property type="entry name" value="PP2C"/>
</dbReference>
<evidence type="ECO:0000313" key="2">
    <source>
        <dbReference type="EMBL" id="SEM65988.1"/>
    </source>
</evidence>
<dbReference type="GO" id="GO:0004722">
    <property type="term" value="F:protein serine/threonine phosphatase activity"/>
    <property type="evidence" value="ECO:0007669"/>
    <property type="project" value="InterPro"/>
</dbReference>
<dbReference type="Gene3D" id="3.60.40.10">
    <property type="entry name" value="PPM-type phosphatase domain"/>
    <property type="match status" value="1"/>
</dbReference>
<dbReference type="CDD" id="cd00143">
    <property type="entry name" value="PP2Cc"/>
    <property type="match status" value="1"/>
</dbReference>
<dbReference type="PANTHER" id="PTHR13832:SF827">
    <property type="entry name" value="PROTEIN PHOSPHATASE 1L"/>
    <property type="match status" value="1"/>
</dbReference>
<reference evidence="2 3" key="1">
    <citation type="submission" date="2016-10" db="EMBL/GenBank/DDBJ databases">
        <authorList>
            <person name="de Groot N.N."/>
        </authorList>
    </citation>
    <scope>NUCLEOTIDE SEQUENCE [LARGE SCALE GENOMIC DNA]</scope>
    <source>
        <strain evidence="2 3">DSM 8423</strain>
    </source>
</reference>
<accession>A0A1H8A840</accession>
<dbReference type="SMART" id="SM00331">
    <property type="entry name" value="PP2C_SIG"/>
    <property type="match status" value="1"/>
</dbReference>
<dbReference type="STRING" id="43775.SAMN04489760_13114"/>
<dbReference type="SUPFAM" id="SSF81606">
    <property type="entry name" value="PP2C-like"/>
    <property type="match status" value="1"/>
</dbReference>
<dbReference type="EMBL" id="FOBS01000031">
    <property type="protein sequence ID" value="SEM65988.1"/>
    <property type="molecule type" value="Genomic_DNA"/>
</dbReference>
<organism evidence="2 3">
    <name type="scientific">Syntrophus gentianae</name>
    <dbReference type="NCBI Taxonomy" id="43775"/>
    <lineage>
        <taxon>Bacteria</taxon>
        <taxon>Pseudomonadati</taxon>
        <taxon>Thermodesulfobacteriota</taxon>
        <taxon>Syntrophia</taxon>
        <taxon>Syntrophales</taxon>
        <taxon>Syntrophaceae</taxon>
        <taxon>Syntrophus</taxon>
    </lineage>
</organism>
<dbReference type="PANTHER" id="PTHR13832">
    <property type="entry name" value="PROTEIN PHOSPHATASE 2C"/>
    <property type="match status" value="1"/>
</dbReference>
<sequence>MNLNIAGQTDKGLIRPNNEDDFFVDPKQGILAVADGMGGHASGEIASKMAVDVLRDYFQKASEGNAPLIASCYNENYSDATNQLCSAIQLANRAIHEAAKSNPQLHGMGTTLAAIMIQGRQLSIAHVGDSRIYLVRAGEIEQLTDDHTLVYEQVKHDLITKEEAERSTIRHVLTRALGIAPFVDVDLDEMTLAEGDVLILCSDGLSGMISDRDILLMATSLDNPSIACQELINMANMKGGKDNITVVAGYLARKRRFASVLKFFRWFRR</sequence>
<dbReference type="SMART" id="SM00332">
    <property type="entry name" value="PP2Cc"/>
    <property type="match status" value="1"/>
</dbReference>
<dbReference type="InterPro" id="IPR001932">
    <property type="entry name" value="PPM-type_phosphatase-like_dom"/>
</dbReference>
<dbReference type="InterPro" id="IPR036457">
    <property type="entry name" value="PPM-type-like_dom_sf"/>
</dbReference>
<name>A0A1H8A840_9BACT</name>
<protein>
    <submittedName>
        <fullName evidence="2">Protein phosphatase</fullName>
    </submittedName>
</protein>
<dbReference type="Proteomes" id="UP000198744">
    <property type="component" value="Unassembled WGS sequence"/>
</dbReference>